<comment type="caution">
    <text evidence="1">The sequence shown here is derived from an EMBL/GenBank/DDBJ whole genome shotgun (WGS) entry which is preliminary data.</text>
</comment>
<accession>A0ACB9Z2Y0</accession>
<evidence type="ECO:0000313" key="2">
    <source>
        <dbReference type="Proteomes" id="UP001497700"/>
    </source>
</evidence>
<organism evidence="1 2">
    <name type="scientific">Hypoxylon rubiginosum</name>
    <dbReference type="NCBI Taxonomy" id="110542"/>
    <lineage>
        <taxon>Eukaryota</taxon>
        <taxon>Fungi</taxon>
        <taxon>Dikarya</taxon>
        <taxon>Ascomycota</taxon>
        <taxon>Pezizomycotina</taxon>
        <taxon>Sordariomycetes</taxon>
        <taxon>Xylariomycetidae</taxon>
        <taxon>Xylariales</taxon>
        <taxon>Hypoxylaceae</taxon>
        <taxon>Hypoxylon</taxon>
    </lineage>
</organism>
<dbReference type="EMBL" id="MU393463">
    <property type="protein sequence ID" value="KAI4866109.1"/>
    <property type="molecule type" value="Genomic_DNA"/>
</dbReference>
<name>A0ACB9Z2Y0_9PEZI</name>
<reference evidence="1 2" key="1">
    <citation type="journal article" date="2022" name="New Phytol.">
        <title>Ecological generalism drives hyperdiversity of secondary metabolite gene clusters in xylarialean endophytes.</title>
        <authorList>
            <person name="Franco M.E.E."/>
            <person name="Wisecaver J.H."/>
            <person name="Arnold A.E."/>
            <person name="Ju Y.M."/>
            <person name="Slot J.C."/>
            <person name="Ahrendt S."/>
            <person name="Moore L.P."/>
            <person name="Eastman K.E."/>
            <person name="Scott K."/>
            <person name="Konkel Z."/>
            <person name="Mondo S.J."/>
            <person name="Kuo A."/>
            <person name="Hayes R.D."/>
            <person name="Haridas S."/>
            <person name="Andreopoulos B."/>
            <person name="Riley R."/>
            <person name="LaButti K."/>
            <person name="Pangilinan J."/>
            <person name="Lipzen A."/>
            <person name="Amirebrahimi M."/>
            <person name="Yan J."/>
            <person name="Adam C."/>
            <person name="Keymanesh K."/>
            <person name="Ng V."/>
            <person name="Louie K."/>
            <person name="Northen T."/>
            <person name="Drula E."/>
            <person name="Henrissat B."/>
            <person name="Hsieh H.M."/>
            <person name="Youens-Clark K."/>
            <person name="Lutzoni F."/>
            <person name="Miadlikowska J."/>
            <person name="Eastwood D.C."/>
            <person name="Hamelin R.C."/>
            <person name="Grigoriev I.V."/>
            <person name="U'Ren J.M."/>
        </authorList>
    </citation>
    <scope>NUCLEOTIDE SEQUENCE [LARGE SCALE GENOMIC DNA]</scope>
    <source>
        <strain evidence="1 2">CBS 119005</strain>
    </source>
</reference>
<keyword evidence="2" id="KW-1185">Reference proteome</keyword>
<proteinExistence type="predicted"/>
<evidence type="ECO:0000313" key="1">
    <source>
        <dbReference type="EMBL" id="KAI4866109.1"/>
    </source>
</evidence>
<protein>
    <submittedName>
        <fullName evidence="1">Uncharacterized protein</fullName>
    </submittedName>
</protein>
<sequence>MDVNTHSTPLESVDVVCKVLQDQPIGIVTMPQSSELSRLRLSEDSVVAESQTCWQAAACYVYPQNTDEVAAVLETLKKLEVKFAIRRTEATSGSFPRMMLVPRRRCSKATVQITSESFGRLQLGLLHNTTKYVQMTTFSSAPAYVLGTACLGRGLMALLSPRKEYDHVGLPLESQVAAVSSTTDPNAPGNGSVSPLMYFKGIREISYGLVLVALQRQGSEDALTTFAAVLSLVRLGDGLVVWLYGGDKLRWKALGHWITGVGFIGWVTWRWSR</sequence>
<dbReference type="Proteomes" id="UP001497700">
    <property type="component" value="Unassembled WGS sequence"/>
</dbReference>
<gene>
    <name evidence="1" type="ORF">F4820DRAFT_447405</name>
</gene>